<name>A0A2U8PST5_9BRAD</name>
<keyword evidence="3" id="KW-1185">Reference proteome</keyword>
<protein>
    <submittedName>
        <fullName evidence="2">Uncharacterized protein</fullName>
    </submittedName>
</protein>
<dbReference type="Proteomes" id="UP000215884">
    <property type="component" value="Chromosome"/>
</dbReference>
<dbReference type="AlphaFoldDB" id="A0A2U8PST5"/>
<dbReference type="EMBL" id="CP029426">
    <property type="protein sequence ID" value="AWM00555.1"/>
    <property type="molecule type" value="Genomic_DNA"/>
</dbReference>
<organism evidence="2 3">
    <name type="scientific">Bradyrhizobium amphicarpaeae</name>
    <dbReference type="NCBI Taxonomy" id="1404768"/>
    <lineage>
        <taxon>Bacteria</taxon>
        <taxon>Pseudomonadati</taxon>
        <taxon>Pseudomonadota</taxon>
        <taxon>Alphaproteobacteria</taxon>
        <taxon>Hyphomicrobiales</taxon>
        <taxon>Nitrobacteraceae</taxon>
        <taxon>Bradyrhizobium</taxon>
    </lineage>
</organism>
<evidence type="ECO:0000256" key="1">
    <source>
        <dbReference type="SAM" id="MobiDB-lite"/>
    </source>
</evidence>
<feature type="region of interest" description="Disordered" evidence="1">
    <location>
        <begin position="57"/>
        <end position="95"/>
    </location>
</feature>
<reference evidence="2 3" key="2">
    <citation type="journal article" date="2019" name="Int. J. Syst. Evol. Microbiol.">
        <title>Description and complete genome sequence of Bradyrhizobium amphicarpaeae sp. nov., harbouring photosystem and nitrogen-fixation genes.</title>
        <authorList>
            <person name="Bromfield E.S.P."/>
            <person name="Cloutier S."/>
            <person name="Nguyen H.D.T."/>
        </authorList>
    </citation>
    <scope>NUCLEOTIDE SEQUENCE [LARGE SCALE GENOMIC DNA]</scope>
    <source>
        <strain evidence="2 3">39S1MB</strain>
    </source>
</reference>
<accession>A0A2U8PST5</accession>
<reference evidence="2 3" key="1">
    <citation type="journal article" date="2017" name="Syst. Appl. Microbiol.">
        <title>Soybeans inoculated with root zone soils of Canadian native legumes harbour diverse and novel Bradyrhizobium spp. that possess agricultural potential.</title>
        <authorList>
            <person name="Bromfield E.S.P."/>
            <person name="Cloutier S."/>
            <person name="Tambong J.T."/>
            <person name="Tran Thi T.V."/>
        </authorList>
    </citation>
    <scope>NUCLEOTIDE SEQUENCE [LARGE SCALE GENOMIC DNA]</scope>
    <source>
        <strain evidence="2 3">39S1MB</strain>
    </source>
</reference>
<evidence type="ECO:0000313" key="2">
    <source>
        <dbReference type="EMBL" id="AWM00555.1"/>
    </source>
</evidence>
<feature type="compositionally biased region" description="Basic residues" evidence="1">
    <location>
        <begin position="81"/>
        <end position="95"/>
    </location>
</feature>
<sequence length="95" mass="10132">MSVPDGVGTNTGVIARLVRNCAQGRAIQYSRGANGIRRGRGVLDSPPWRGMTAVFVGRSRPTGPPGSADMVSGRSLGYVHPRTRCSAHSRGRRSR</sequence>
<proteinExistence type="predicted"/>
<evidence type="ECO:0000313" key="3">
    <source>
        <dbReference type="Proteomes" id="UP000215884"/>
    </source>
</evidence>
<gene>
    <name evidence="2" type="ORF">CIT40_11285</name>
</gene>